<keyword evidence="2" id="KW-0808">Transferase</keyword>
<gene>
    <name evidence="2" type="ORF">ACFQGL_19880</name>
</gene>
<dbReference type="InterPro" id="IPR000160">
    <property type="entry name" value="GGDEF_dom"/>
</dbReference>
<reference evidence="3" key="1">
    <citation type="journal article" date="2019" name="Int. J. Syst. Evol. Microbiol.">
        <title>The Global Catalogue of Microorganisms (GCM) 10K type strain sequencing project: providing services to taxonomists for standard genome sequencing and annotation.</title>
        <authorList>
            <consortium name="The Broad Institute Genomics Platform"/>
            <consortium name="The Broad Institute Genome Sequencing Center for Infectious Disease"/>
            <person name="Wu L."/>
            <person name="Ma J."/>
        </authorList>
    </citation>
    <scope>NUCLEOTIDE SEQUENCE [LARGE SCALE GENOMIC DNA]</scope>
    <source>
        <strain evidence="3">CGMCC 4.7144</strain>
    </source>
</reference>
<dbReference type="PROSITE" id="PS50887">
    <property type="entry name" value="GGDEF"/>
    <property type="match status" value="1"/>
</dbReference>
<sequence length="214" mass="22348">MTDALLSGLLLVAFLALLAWDQYRLYVARYELAALQRATLRDPLTGLANRAGLAAGWEQLAPLRPWVVVVDLDGFKPVNDTHGHAAGDLVLTAVASRLRTIHGVPARLGGDEFAALLLDPNPATAARQLASAIATPVRLPSGVSVSVTASIGLAPASPVGLAAALADADAAMYRAKTTRAGVVAFDPLRDDHATTDPRPVVRVRDLSPTLGVGR</sequence>
<dbReference type="PANTHER" id="PTHR44757">
    <property type="entry name" value="DIGUANYLATE CYCLASE DGCP"/>
    <property type="match status" value="1"/>
</dbReference>
<keyword evidence="2" id="KW-0548">Nucleotidyltransferase</keyword>
<comment type="caution">
    <text evidence="2">The sequence shown here is derived from an EMBL/GenBank/DDBJ whole genome shotgun (WGS) entry which is preliminary data.</text>
</comment>
<dbReference type="RefSeq" id="WP_377513677.1">
    <property type="nucleotide sequence ID" value="NZ_JBHSQS010000011.1"/>
</dbReference>
<accession>A0ABW1H7H2</accession>
<dbReference type="PANTHER" id="PTHR44757:SF2">
    <property type="entry name" value="BIOFILM ARCHITECTURE MAINTENANCE PROTEIN MBAA"/>
    <property type="match status" value="1"/>
</dbReference>
<dbReference type="SUPFAM" id="SSF55073">
    <property type="entry name" value="Nucleotide cyclase"/>
    <property type="match status" value="1"/>
</dbReference>
<evidence type="ECO:0000313" key="3">
    <source>
        <dbReference type="Proteomes" id="UP001596226"/>
    </source>
</evidence>
<evidence type="ECO:0000313" key="2">
    <source>
        <dbReference type="EMBL" id="MFC5925604.1"/>
    </source>
</evidence>
<dbReference type="EMBL" id="JBHSQS010000011">
    <property type="protein sequence ID" value="MFC5925604.1"/>
    <property type="molecule type" value="Genomic_DNA"/>
</dbReference>
<feature type="domain" description="GGDEF" evidence="1">
    <location>
        <begin position="63"/>
        <end position="187"/>
    </location>
</feature>
<dbReference type="SMART" id="SM00267">
    <property type="entry name" value="GGDEF"/>
    <property type="match status" value="1"/>
</dbReference>
<dbReference type="CDD" id="cd01949">
    <property type="entry name" value="GGDEF"/>
    <property type="match status" value="1"/>
</dbReference>
<keyword evidence="3" id="KW-1185">Reference proteome</keyword>
<dbReference type="GO" id="GO:0052621">
    <property type="term" value="F:diguanylate cyclase activity"/>
    <property type="evidence" value="ECO:0007669"/>
    <property type="project" value="UniProtKB-EC"/>
</dbReference>
<protein>
    <submittedName>
        <fullName evidence="2">GGDEF domain-containing protein</fullName>
        <ecNumber evidence="2">2.7.7.65</ecNumber>
    </submittedName>
</protein>
<dbReference type="EC" id="2.7.7.65" evidence="2"/>
<name>A0ABW1H7H2_9ACTN</name>
<dbReference type="NCBIfam" id="TIGR00254">
    <property type="entry name" value="GGDEF"/>
    <property type="match status" value="1"/>
</dbReference>
<dbReference type="InterPro" id="IPR043128">
    <property type="entry name" value="Rev_trsase/Diguanyl_cyclase"/>
</dbReference>
<dbReference type="Proteomes" id="UP001596226">
    <property type="component" value="Unassembled WGS sequence"/>
</dbReference>
<dbReference type="Gene3D" id="3.30.70.270">
    <property type="match status" value="1"/>
</dbReference>
<evidence type="ECO:0000259" key="1">
    <source>
        <dbReference type="PROSITE" id="PS50887"/>
    </source>
</evidence>
<dbReference type="InterPro" id="IPR052155">
    <property type="entry name" value="Biofilm_reg_signaling"/>
</dbReference>
<proteinExistence type="predicted"/>
<dbReference type="Pfam" id="PF00990">
    <property type="entry name" value="GGDEF"/>
    <property type="match status" value="1"/>
</dbReference>
<dbReference type="InterPro" id="IPR029787">
    <property type="entry name" value="Nucleotide_cyclase"/>
</dbReference>
<organism evidence="2 3">
    <name type="scientific">Micromonospora vulcania</name>
    <dbReference type="NCBI Taxonomy" id="1441873"/>
    <lineage>
        <taxon>Bacteria</taxon>
        <taxon>Bacillati</taxon>
        <taxon>Actinomycetota</taxon>
        <taxon>Actinomycetes</taxon>
        <taxon>Micromonosporales</taxon>
        <taxon>Micromonosporaceae</taxon>
        <taxon>Micromonospora</taxon>
    </lineage>
</organism>